<dbReference type="RefSeq" id="YP_010003275.1">
    <property type="nucleotide sequence ID" value="NC_053259.1"/>
</dbReference>
<evidence type="ECO:0000256" key="4">
    <source>
        <dbReference type="ARBA" id="ARBA00012944"/>
    </source>
</evidence>
<evidence type="ECO:0000256" key="19">
    <source>
        <dbReference type="SAM" id="Phobius"/>
    </source>
</evidence>
<evidence type="ECO:0000256" key="5">
    <source>
        <dbReference type="ARBA" id="ARBA00021008"/>
    </source>
</evidence>
<reference evidence="21" key="1">
    <citation type="submission" date="2019-05" db="EMBL/GenBank/DDBJ databases">
        <authorList>
            <person name="Seo B.Y."/>
            <person name="Cho J."/>
            <person name="Lee G.-S."/>
            <person name="Park J."/>
            <person name="Park J."/>
        </authorList>
    </citation>
    <scope>NUCLEOTIDE SEQUENCE</scope>
</reference>
<keyword evidence="6" id="KW-0813">Transport</keyword>
<dbReference type="GO" id="GO:0005743">
    <property type="term" value="C:mitochondrial inner membrane"/>
    <property type="evidence" value="ECO:0007669"/>
    <property type="project" value="UniProtKB-SubCell"/>
</dbReference>
<geneLocation type="mitochondrion" evidence="21"/>
<keyword evidence="14" id="KW-0830">Ubiquinone</keyword>
<feature type="transmembrane region" description="Helical" evidence="19">
    <location>
        <begin position="111"/>
        <end position="132"/>
    </location>
</feature>
<comment type="function">
    <text evidence="1">Core subunit of the mitochondrial membrane respiratory chain NADH dehydrogenase (Complex I) that is believed to belong to the minimal assembly required for catalysis. Complex I functions in the transfer of electrons from NADH to the respiratory chain. The immediate electron acceptor for the enzyme is believed to be ubiquinone.</text>
</comment>
<evidence type="ECO:0000256" key="14">
    <source>
        <dbReference type="ARBA" id="ARBA00023075"/>
    </source>
</evidence>
<dbReference type="PANTHER" id="PTHR46552:SF1">
    <property type="entry name" value="NADH-UBIQUINONE OXIDOREDUCTASE CHAIN 2"/>
    <property type="match status" value="1"/>
</dbReference>
<evidence type="ECO:0000256" key="8">
    <source>
        <dbReference type="ARBA" id="ARBA00022692"/>
    </source>
</evidence>
<accession>A0A857UZP9</accession>
<comment type="subcellular location">
    <subcellularLocation>
        <location evidence="2">Mitochondrion inner membrane</location>
        <topology evidence="2">Multi-pass membrane protein</topology>
    </subcellularLocation>
</comment>
<keyword evidence="9" id="KW-0999">Mitochondrion inner membrane</keyword>
<dbReference type="CTD" id="4536"/>
<evidence type="ECO:0000256" key="6">
    <source>
        <dbReference type="ARBA" id="ARBA00022448"/>
    </source>
</evidence>
<keyword evidence="7" id="KW-0679">Respiratory chain</keyword>
<keyword evidence="16 19" id="KW-0472">Membrane</keyword>
<evidence type="ECO:0000256" key="9">
    <source>
        <dbReference type="ARBA" id="ARBA00022792"/>
    </source>
</evidence>
<evidence type="ECO:0000256" key="3">
    <source>
        <dbReference type="ARBA" id="ARBA00007012"/>
    </source>
</evidence>
<evidence type="ECO:0000313" key="21">
    <source>
        <dbReference type="EMBL" id="QHS69750.1"/>
    </source>
</evidence>
<organism evidence="21">
    <name type="scientific">Meteorus pulchricornis</name>
    <dbReference type="NCBI Taxonomy" id="51522"/>
    <lineage>
        <taxon>Eukaryota</taxon>
        <taxon>Metazoa</taxon>
        <taxon>Ecdysozoa</taxon>
        <taxon>Arthropoda</taxon>
        <taxon>Hexapoda</taxon>
        <taxon>Insecta</taxon>
        <taxon>Pterygota</taxon>
        <taxon>Neoptera</taxon>
        <taxon>Endopterygota</taxon>
        <taxon>Hymenoptera</taxon>
        <taxon>Apocrita</taxon>
        <taxon>Ichneumonoidea</taxon>
        <taxon>Braconidae</taxon>
        <taxon>Meteorinae</taxon>
        <taxon>Meteorus</taxon>
    </lineage>
</organism>
<evidence type="ECO:0000256" key="11">
    <source>
        <dbReference type="ARBA" id="ARBA00022982"/>
    </source>
</evidence>
<feature type="transmembrane region" description="Helical" evidence="19">
    <location>
        <begin position="7"/>
        <end position="22"/>
    </location>
</feature>
<evidence type="ECO:0000256" key="18">
    <source>
        <dbReference type="ARBA" id="ARBA00049551"/>
    </source>
</evidence>
<evidence type="ECO:0000256" key="17">
    <source>
        <dbReference type="ARBA" id="ARBA00031028"/>
    </source>
</evidence>
<feature type="transmembrane region" description="Helical" evidence="19">
    <location>
        <begin position="82"/>
        <end position="104"/>
    </location>
</feature>
<dbReference type="Pfam" id="PF00361">
    <property type="entry name" value="Proton_antipo_M"/>
    <property type="match status" value="1"/>
</dbReference>
<evidence type="ECO:0000256" key="15">
    <source>
        <dbReference type="ARBA" id="ARBA00023128"/>
    </source>
</evidence>
<dbReference type="GeneID" id="63032916"/>
<dbReference type="AlphaFoldDB" id="A0A857UZP9"/>
<keyword evidence="13" id="KW-0520">NAD</keyword>
<evidence type="ECO:0000256" key="12">
    <source>
        <dbReference type="ARBA" id="ARBA00022989"/>
    </source>
</evidence>
<dbReference type="PANTHER" id="PTHR46552">
    <property type="entry name" value="NADH-UBIQUINONE OXIDOREDUCTASE CHAIN 2"/>
    <property type="match status" value="1"/>
</dbReference>
<proteinExistence type="inferred from homology"/>
<dbReference type="EC" id="7.1.1.2" evidence="4"/>
<feature type="transmembrane region" description="Helical" evidence="19">
    <location>
        <begin position="28"/>
        <end position="45"/>
    </location>
</feature>
<feature type="transmembrane region" description="Helical" evidence="19">
    <location>
        <begin position="138"/>
        <end position="156"/>
    </location>
</feature>
<dbReference type="InterPro" id="IPR001750">
    <property type="entry name" value="ND/Mrp_TM"/>
</dbReference>
<dbReference type="GO" id="GO:0008137">
    <property type="term" value="F:NADH dehydrogenase (ubiquinone) activity"/>
    <property type="evidence" value="ECO:0007669"/>
    <property type="project" value="UniProtKB-EC"/>
</dbReference>
<keyword evidence="11" id="KW-0249">Electron transport</keyword>
<dbReference type="EMBL" id="MK907921">
    <property type="protein sequence ID" value="QHS69750.1"/>
    <property type="molecule type" value="Genomic_DNA"/>
</dbReference>
<feature type="transmembrane region" description="Helical" evidence="19">
    <location>
        <begin position="226"/>
        <end position="250"/>
    </location>
</feature>
<feature type="domain" description="NADH:quinone oxidoreductase/Mrp antiporter transmembrane" evidence="20">
    <location>
        <begin position="23"/>
        <end position="270"/>
    </location>
</feature>
<dbReference type="GO" id="GO:0006120">
    <property type="term" value="P:mitochondrial electron transport, NADH to ubiquinone"/>
    <property type="evidence" value="ECO:0007669"/>
    <property type="project" value="TreeGrafter"/>
</dbReference>
<evidence type="ECO:0000256" key="16">
    <source>
        <dbReference type="ARBA" id="ARBA00023136"/>
    </source>
</evidence>
<keyword evidence="15 21" id="KW-0496">Mitochondrion</keyword>
<evidence type="ECO:0000256" key="1">
    <source>
        <dbReference type="ARBA" id="ARBA00003257"/>
    </source>
</evidence>
<evidence type="ECO:0000256" key="2">
    <source>
        <dbReference type="ARBA" id="ARBA00004448"/>
    </source>
</evidence>
<comment type="catalytic activity">
    <reaction evidence="18">
        <text>a ubiquinone + NADH + 5 H(+)(in) = a ubiquinol + NAD(+) + 4 H(+)(out)</text>
        <dbReference type="Rhea" id="RHEA:29091"/>
        <dbReference type="Rhea" id="RHEA-COMP:9565"/>
        <dbReference type="Rhea" id="RHEA-COMP:9566"/>
        <dbReference type="ChEBI" id="CHEBI:15378"/>
        <dbReference type="ChEBI" id="CHEBI:16389"/>
        <dbReference type="ChEBI" id="CHEBI:17976"/>
        <dbReference type="ChEBI" id="CHEBI:57540"/>
        <dbReference type="ChEBI" id="CHEBI:57945"/>
        <dbReference type="EC" id="7.1.1.2"/>
    </reaction>
</comment>
<name>A0A857UZP9_9HYME</name>
<protein>
    <recommendedName>
        <fullName evidence="5">NADH-ubiquinone oxidoreductase chain 2</fullName>
        <ecNumber evidence="4">7.1.1.2</ecNumber>
    </recommendedName>
    <alternativeName>
        <fullName evidence="17">NADH dehydrogenase subunit 2</fullName>
    </alternativeName>
</protein>
<keyword evidence="10" id="KW-1278">Translocase</keyword>
<gene>
    <name evidence="21" type="primary">ND2</name>
</gene>
<feature type="transmembrane region" description="Helical" evidence="19">
    <location>
        <begin position="299"/>
        <end position="325"/>
    </location>
</feature>
<evidence type="ECO:0000256" key="7">
    <source>
        <dbReference type="ARBA" id="ARBA00022660"/>
    </source>
</evidence>
<evidence type="ECO:0000256" key="13">
    <source>
        <dbReference type="ARBA" id="ARBA00023027"/>
    </source>
</evidence>
<sequence length="326" mass="40386">MMKYNLMIYLILFISPLMIMSINNLYGMWINMELNILMFLIYMINNNKNCYDYSMKYFLVNSFSSSIFIIFLNLNMLNFMEFYLIIMNIMMYVKLGMFPFQFWFVDMMNNLNWISCFFLSTLQKLIPFYLLILMLNKFLFFLMILINGMISILYVMDALNLKIIMSYSSINHMCWMLITLMLNKILWFYYFMFYSLINMCLMYCFNKLLMIHYLDMYKNYFNFMKYIIMFLMFSLGGLPPFFGFIMKWYFMFNVIYMNNYVLLFLLVFYSLVYLYNYLRMIFVYNLNEFNSLKYLNLNFLNFINYNLIYFFFNFSLFGLFFYLILF</sequence>
<feature type="transmembrane region" description="Helical" evidence="19">
    <location>
        <begin position="256"/>
        <end position="278"/>
    </location>
</feature>
<keyword evidence="8 19" id="KW-0812">Transmembrane</keyword>
<feature type="transmembrane region" description="Helical" evidence="19">
    <location>
        <begin position="57"/>
        <end position="76"/>
    </location>
</feature>
<evidence type="ECO:0000259" key="20">
    <source>
        <dbReference type="Pfam" id="PF00361"/>
    </source>
</evidence>
<dbReference type="InterPro" id="IPR050175">
    <property type="entry name" value="Complex_I_Subunit_2"/>
</dbReference>
<evidence type="ECO:0000256" key="10">
    <source>
        <dbReference type="ARBA" id="ARBA00022967"/>
    </source>
</evidence>
<comment type="similarity">
    <text evidence="3">Belongs to the complex I subunit 2 family.</text>
</comment>
<keyword evidence="12 19" id="KW-1133">Transmembrane helix</keyword>